<proteinExistence type="predicted"/>
<dbReference type="Proteomes" id="UP000790787">
    <property type="component" value="Chromosome 5"/>
</dbReference>
<organism evidence="1 2">
    <name type="scientific">Nicotiana tabacum</name>
    <name type="common">Common tobacco</name>
    <dbReference type="NCBI Taxonomy" id="4097"/>
    <lineage>
        <taxon>Eukaryota</taxon>
        <taxon>Viridiplantae</taxon>
        <taxon>Streptophyta</taxon>
        <taxon>Embryophyta</taxon>
        <taxon>Tracheophyta</taxon>
        <taxon>Spermatophyta</taxon>
        <taxon>Magnoliopsida</taxon>
        <taxon>eudicotyledons</taxon>
        <taxon>Gunneridae</taxon>
        <taxon>Pentapetalae</taxon>
        <taxon>asterids</taxon>
        <taxon>lamiids</taxon>
        <taxon>Solanales</taxon>
        <taxon>Solanaceae</taxon>
        <taxon>Nicotianoideae</taxon>
        <taxon>Nicotianeae</taxon>
        <taxon>Nicotiana</taxon>
    </lineage>
</organism>
<dbReference type="RefSeq" id="XP_075108963.1">
    <property type="nucleotide sequence ID" value="XM_075252862.1"/>
</dbReference>
<reference evidence="1" key="1">
    <citation type="journal article" date="2014" name="Nat. Commun.">
        <title>The tobacco genome sequence and its comparison with those of tomato and potato.</title>
        <authorList>
            <person name="Sierro N."/>
            <person name="Battey J.N."/>
            <person name="Ouadi S."/>
            <person name="Bakaher N."/>
            <person name="Bovet L."/>
            <person name="Willig A."/>
            <person name="Goepfert S."/>
            <person name="Peitsch M.C."/>
            <person name="Ivanov N.V."/>
        </authorList>
    </citation>
    <scope>NUCLEOTIDE SEQUENCE [LARGE SCALE GENOMIC DNA]</scope>
</reference>
<sequence length="235" mass="26348">MSAAIEGPIRDLMTEDSLTFSEEDLETFAELYNDTLVISFLLSNVQIKRVLVDPSSSANIIRSKVVEQLGLLNQVVPASRVLYDFNMAGEITKGEIVLPVVMSSTIKNTKFHVIIGDVRYNALLGRLWMHSMRAVSSTLHQIIKFPTKDGITTIYGEQHLVKEMFVVYQEAPSPIHSASDESRSILTPEDDEYDFLAPRAFISPEELDATKLTIEELDQAISIEHLPDRKILLAI</sequence>
<name>A0AC58UHJ6_TOBAC</name>
<keyword evidence="1" id="KW-1185">Reference proteome</keyword>
<gene>
    <name evidence="2" type="primary">LOC142180788</name>
</gene>
<protein>
    <submittedName>
        <fullName evidence="2">Uncharacterized protein LOC142180788</fullName>
    </submittedName>
</protein>
<reference evidence="2" key="2">
    <citation type="submission" date="2025-08" db="UniProtKB">
        <authorList>
            <consortium name="RefSeq"/>
        </authorList>
    </citation>
    <scope>IDENTIFICATION</scope>
    <source>
        <tissue evidence="2">Leaf</tissue>
    </source>
</reference>
<evidence type="ECO:0000313" key="1">
    <source>
        <dbReference type="Proteomes" id="UP000790787"/>
    </source>
</evidence>
<accession>A0AC58UHJ6</accession>
<evidence type="ECO:0000313" key="2">
    <source>
        <dbReference type="RefSeq" id="XP_075108963.1"/>
    </source>
</evidence>